<dbReference type="KEGG" id="phao:HF685_01815"/>
<keyword evidence="4" id="KW-1185">Reference proteome</keyword>
<evidence type="ECO:0000259" key="2">
    <source>
        <dbReference type="Pfam" id="PF13400"/>
    </source>
</evidence>
<evidence type="ECO:0000313" key="4">
    <source>
        <dbReference type="Proteomes" id="UP000501600"/>
    </source>
</evidence>
<proteinExistence type="predicted"/>
<dbReference type="InterPro" id="IPR028087">
    <property type="entry name" value="Tad_N"/>
</dbReference>
<dbReference type="InterPro" id="IPR036465">
    <property type="entry name" value="vWFA_dom_sf"/>
</dbReference>
<dbReference type="AlphaFoldDB" id="A0A6H2DJM9"/>
<keyword evidence="1" id="KW-1133">Transmembrane helix</keyword>
<dbReference type="RefSeq" id="WP_168818037.1">
    <property type="nucleotide sequence ID" value="NZ_CP051217.1"/>
</dbReference>
<organism evidence="3 4">
    <name type="scientific">Parasphingorhabdus halotolerans</name>
    <dbReference type="NCBI Taxonomy" id="2725558"/>
    <lineage>
        <taxon>Bacteria</taxon>
        <taxon>Pseudomonadati</taxon>
        <taxon>Pseudomonadota</taxon>
        <taxon>Alphaproteobacteria</taxon>
        <taxon>Sphingomonadales</taxon>
        <taxon>Sphingomonadaceae</taxon>
        <taxon>Parasphingorhabdus</taxon>
    </lineage>
</organism>
<dbReference type="Proteomes" id="UP000501600">
    <property type="component" value="Chromosome"/>
</dbReference>
<protein>
    <recommendedName>
        <fullName evidence="2">Putative Flp pilus-assembly TadG-like N-terminal domain-containing protein</fullName>
    </recommendedName>
</protein>
<keyword evidence="1" id="KW-0812">Transmembrane</keyword>
<feature type="domain" description="Putative Flp pilus-assembly TadG-like N-terminal" evidence="2">
    <location>
        <begin position="23"/>
        <end position="67"/>
    </location>
</feature>
<feature type="transmembrane region" description="Helical" evidence="1">
    <location>
        <begin position="25"/>
        <end position="44"/>
    </location>
</feature>
<evidence type="ECO:0000256" key="1">
    <source>
        <dbReference type="SAM" id="Phobius"/>
    </source>
</evidence>
<dbReference type="Gene3D" id="3.40.50.410">
    <property type="entry name" value="von Willebrand factor, type A domain"/>
    <property type="match status" value="2"/>
</dbReference>
<evidence type="ECO:0000313" key="3">
    <source>
        <dbReference type="EMBL" id="QJB68193.1"/>
    </source>
</evidence>
<gene>
    <name evidence="3" type="ORF">HF685_01815</name>
</gene>
<dbReference type="SUPFAM" id="SSF53300">
    <property type="entry name" value="vWA-like"/>
    <property type="match status" value="1"/>
</dbReference>
<keyword evidence="1" id="KW-0472">Membrane</keyword>
<sequence length="651" mass="71202">MLGNKKTKRFKSILRDLRTDNTGNIYFMAALALFPIAGFIGGGVDMGRAYMAKARLQQACDAGALAGRRSMSGIAMSNDDKIEARKFFDFNFPEGTFGTNNFAPVNGQANPRFVDGPKLADGTPSKTVYGYAETTVNTSIMRIFGFQTMQLKVDCTSRLDIGNVDVVMSLDVTGSMSGSRIQGLKDAVKQFYDILGPGGAAQGSQIRYGFVPYNALVNPGKLLYDANPAWIVGGTGTAQEDEWNYQTRKAIWLLNPPVVTYEDIRIEDATGDPRDGCEDLFSENKPVPGAWNPSGPVNGQGNKITVSGNYYKFTYNQYKRKNKNNITCTRKVEKYAGGPPATSSDWQPGAVFDHWEYDEYAHNVSAYVASIKTGVAAQRPTLNNNPSSNTDGPKDKWDGCIEERDTYQDIISTTNAIPVNAYDLDLDLVPYNKATRWRPYWEGVEYKRNGSTVSSSDCPAPARILAAYPQYDGVGYNSPTDNSTPVQITSNLKSYINGLTAQGYTNHTIGMLWAGRLISKEGLFSAVNSKSKNGFNISRHILFMTDGDLNVNPDRYNVYGYNQLDGRLGPTSIGKTEYEARQAQRFQLACNAAKAKGITVWAVQFGVSNPTKNMEDCATSKDHASAASSNADLVKAFGDIAKTIGGLRLSK</sequence>
<reference evidence="3 4" key="1">
    <citation type="submission" date="2020-04" db="EMBL/GenBank/DDBJ databases">
        <title>Genome sequence for Sphingorhabdus sp. strain M1.</title>
        <authorList>
            <person name="Park S.-J."/>
        </authorList>
    </citation>
    <scope>NUCLEOTIDE SEQUENCE [LARGE SCALE GENOMIC DNA]</scope>
    <source>
        <strain evidence="3 4">JK6</strain>
    </source>
</reference>
<dbReference type="EMBL" id="CP051217">
    <property type="protein sequence ID" value="QJB68193.1"/>
    <property type="molecule type" value="Genomic_DNA"/>
</dbReference>
<name>A0A6H2DJM9_9SPHN</name>
<dbReference type="Pfam" id="PF13400">
    <property type="entry name" value="Tad"/>
    <property type="match status" value="1"/>
</dbReference>
<accession>A0A6H2DJM9</accession>